<dbReference type="InterPro" id="IPR050855">
    <property type="entry name" value="NDM-1-like"/>
</dbReference>
<dbReference type="Pfam" id="PF00753">
    <property type="entry name" value="Lactamase_B"/>
    <property type="match status" value="1"/>
</dbReference>
<keyword evidence="12" id="KW-0046">Antibiotic resistance</keyword>
<dbReference type="AlphaFoldDB" id="A0A5B9FXM1"/>
<comment type="catalytic activity">
    <reaction evidence="1">
        <text>a beta-lactam + H2O = a substituted beta-amino acid</text>
        <dbReference type="Rhea" id="RHEA:20401"/>
        <dbReference type="ChEBI" id="CHEBI:15377"/>
        <dbReference type="ChEBI" id="CHEBI:35627"/>
        <dbReference type="ChEBI" id="CHEBI:140347"/>
        <dbReference type="EC" id="3.5.2.6"/>
    </reaction>
</comment>
<evidence type="ECO:0000256" key="3">
    <source>
        <dbReference type="ARBA" id="ARBA00004418"/>
    </source>
</evidence>
<evidence type="ECO:0000313" key="16">
    <source>
        <dbReference type="Proteomes" id="UP000321222"/>
    </source>
</evidence>
<dbReference type="Gene3D" id="3.60.15.10">
    <property type="entry name" value="Ribonuclease Z/Hydroxyacylglutathione hydrolase-like"/>
    <property type="match status" value="1"/>
</dbReference>
<evidence type="ECO:0000256" key="13">
    <source>
        <dbReference type="SAM" id="SignalP"/>
    </source>
</evidence>
<dbReference type="NCBIfam" id="NF012229">
    <property type="entry name" value="bla_class_B_core"/>
    <property type="match status" value="1"/>
</dbReference>
<dbReference type="GO" id="GO:0017001">
    <property type="term" value="P:antibiotic catabolic process"/>
    <property type="evidence" value="ECO:0007669"/>
    <property type="project" value="UniProtKB-ARBA"/>
</dbReference>
<comment type="subcellular location">
    <subcellularLocation>
        <location evidence="3">Periplasm</location>
    </subcellularLocation>
</comment>
<dbReference type="PANTHER" id="PTHR42951">
    <property type="entry name" value="METALLO-BETA-LACTAMASE DOMAIN-CONTAINING"/>
    <property type="match status" value="1"/>
</dbReference>
<evidence type="ECO:0000256" key="9">
    <source>
        <dbReference type="ARBA" id="ARBA00022764"/>
    </source>
</evidence>
<dbReference type="RefSeq" id="WP_147583044.1">
    <property type="nucleotide sequence ID" value="NZ_CP042831.1"/>
</dbReference>
<evidence type="ECO:0000256" key="6">
    <source>
        <dbReference type="ARBA" id="ARBA00012865"/>
    </source>
</evidence>
<dbReference type="InterPro" id="IPR001279">
    <property type="entry name" value="Metallo-B-lactamas"/>
</dbReference>
<organism evidence="15 16">
    <name type="scientific">Flavobacterium alkalisoli</name>
    <dbReference type="NCBI Taxonomy" id="2602769"/>
    <lineage>
        <taxon>Bacteria</taxon>
        <taxon>Pseudomonadati</taxon>
        <taxon>Bacteroidota</taxon>
        <taxon>Flavobacteriia</taxon>
        <taxon>Flavobacteriales</taxon>
        <taxon>Flavobacteriaceae</taxon>
        <taxon>Flavobacterium</taxon>
    </lineage>
</organism>
<dbReference type="InterPro" id="IPR058199">
    <property type="entry name" value="BlaB//VIM/IMP-1"/>
</dbReference>
<dbReference type="PANTHER" id="PTHR42951:SF4">
    <property type="entry name" value="ACYL-COENZYME A THIOESTERASE MBLAC2"/>
    <property type="match status" value="1"/>
</dbReference>
<keyword evidence="16" id="KW-1185">Reference proteome</keyword>
<feature type="chain" id="PRO_5023052712" description="beta-lactamase" evidence="13">
    <location>
        <begin position="19"/>
        <end position="240"/>
    </location>
</feature>
<dbReference type="EMBL" id="CP042831">
    <property type="protein sequence ID" value="QEE49532.1"/>
    <property type="molecule type" value="Genomic_DNA"/>
</dbReference>
<accession>A0A5B9FXM1</accession>
<feature type="signal peptide" evidence="13">
    <location>
        <begin position="1"/>
        <end position="18"/>
    </location>
</feature>
<keyword evidence="11" id="KW-0862">Zinc</keyword>
<dbReference type="SMART" id="SM00849">
    <property type="entry name" value="Lactamase_B"/>
    <property type="match status" value="1"/>
</dbReference>
<keyword evidence="9" id="KW-0574">Periplasm</keyword>
<gene>
    <name evidence="15" type="primary">bla</name>
    <name evidence="15" type="ORF">FUA48_08045</name>
</gene>
<sequence>MRLFYLFFLFCLAGYSQATTGLKFTQLTDDLYVYTNYKFFSGAQFPSNSMYMVTDEGVVLFDTPWDKNQFQPLLDSIEKRHKKKVILCIATHFHEDSSAGLEYYSSKGIKTYTSKMTYDITMSKKDGSPAEHTFKKDTVFNIGGKVVETYYPGEGHTKDNIVLYVKDEKVIYGGCLIKSIEAVDLGNVADASVDKWEKTMKNLMKKYPDPAYVIPGHFAWSKGDESIKHTIKLVRENRKE</sequence>
<keyword evidence="8 13" id="KW-0732">Signal</keyword>
<evidence type="ECO:0000256" key="2">
    <source>
        <dbReference type="ARBA" id="ARBA00001947"/>
    </source>
</evidence>
<feature type="domain" description="Metallo-beta-lactamase" evidence="14">
    <location>
        <begin position="47"/>
        <end position="217"/>
    </location>
</feature>
<keyword evidence="10" id="KW-0378">Hydrolase</keyword>
<dbReference type="OrthoDB" id="9769598at2"/>
<dbReference type="NCBIfam" id="NF012146">
    <property type="entry name" value="blaB-IND-MUS"/>
    <property type="match status" value="1"/>
</dbReference>
<evidence type="ECO:0000256" key="5">
    <source>
        <dbReference type="ARBA" id="ARBA00011245"/>
    </source>
</evidence>
<evidence type="ECO:0000256" key="12">
    <source>
        <dbReference type="ARBA" id="ARBA00023251"/>
    </source>
</evidence>
<evidence type="ECO:0000256" key="10">
    <source>
        <dbReference type="ARBA" id="ARBA00022801"/>
    </source>
</evidence>
<evidence type="ECO:0000256" key="11">
    <source>
        <dbReference type="ARBA" id="ARBA00022833"/>
    </source>
</evidence>
<reference evidence="15 16" key="1">
    <citation type="submission" date="2019-08" db="EMBL/GenBank/DDBJ databases">
        <title>Flavobacterium alkalisoli sp. nov., isolated from rhizosphere soil of Suaeda salsa.</title>
        <authorList>
            <person name="Sun J.-Q."/>
            <person name="Xu L."/>
        </authorList>
    </citation>
    <scope>NUCLEOTIDE SEQUENCE [LARGE SCALE GENOMIC DNA]</scope>
    <source>
        <strain evidence="15 16">XS-5</strain>
    </source>
</reference>
<dbReference type="KEGG" id="fak:FUA48_08045"/>
<evidence type="ECO:0000256" key="8">
    <source>
        <dbReference type="ARBA" id="ARBA00022729"/>
    </source>
</evidence>
<dbReference type="NCBIfam" id="NF033088">
    <property type="entry name" value="bla_subclass_B1"/>
    <property type="match status" value="1"/>
</dbReference>
<proteinExistence type="inferred from homology"/>
<keyword evidence="7" id="KW-0479">Metal-binding</keyword>
<evidence type="ECO:0000256" key="1">
    <source>
        <dbReference type="ARBA" id="ARBA00001526"/>
    </source>
</evidence>
<protein>
    <recommendedName>
        <fullName evidence="6">beta-lactamase</fullName>
        <ecNumber evidence="6">3.5.2.6</ecNumber>
    </recommendedName>
</protein>
<evidence type="ECO:0000256" key="7">
    <source>
        <dbReference type="ARBA" id="ARBA00022723"/>
    </source>
</evidence>
<dbReference type="InterPro" id="IPR036866">
    <property type="entry name" value="RibonucZ/Hydroxyglut_hydro"/>
</dbReference>
<dbReference type="SUPFAM" id="SSF56281">
    <property type="entry name" value="Metallo-hydrolase/oxidoreductase"/>
    <property type="match status" value="1"/>
</dbReference>
<evidence type="ECO:0000256" key="4">
    <source>
        <dbReference type="ARBA" id="ARBA00005250"/>
    </source>
</evidence>
<name>A0A5B9FXM1_9FLAO</name>
<comment type="subunit">
    <text evidence="5">Monomer.</text>
</comment>
<evidence type="ECO:0000313" key="15">
    <source>
        <dbReference type="EMBL" id="QEE49532.1"/>
    </source>
</evidence>
<comment type="similarity">
    <text evidence="4">Belongs to the metallo-beta-lactamase superfamily. Class-B beta-lactamase family.</text>
</comment>
<evidence type="ECO:0000259" key="14">
    <source>
        <dbReference type="SMART" id="SM00849"/>
    </source>
</evidence>
<comment type="cofactor">
    <cofactor evidence="2">
        <name>Zn(2+)</name>
        <dbReference type="ChEBI" id="CHEBI:29105"/>
    </cofactor>
</comment>
<dbReference type="Proteomes" id="UP000321222">
    <property type="component" value="Chromosome"/>
</dbReference>
<dbReference type="EC" id="3.5.2.6" evidence="6"/>